<evidence type="ECO:0000256" key="5">
    <source>
        <dbReference type="ARBA" id="ARBA00022737"/>
    </source>
</evidence>
<dbReference type="PROSITE" id="PS50082">
    <property type="entry name" value="WD_REPEATS_2"/>
    <property type="match status" value="2"/>
</dbReference>
<evidence type="ECO:0000313" key="14">
    <source>
        <dbReference type="Proteomes" id="UP000091820"/>
    </source>
</evidence>
<dbReference type="PROSITE" id="PS50294">
    <property type="entry name" value="WD_REPEATS_REGION"/>
    <property type="match status" value="1"/>
</dbReference>
<reference evidence="14" key="1">
    <citation type="submission" date="2014-03" db="EMBL/GenBank/DDBJ databases">
        <authorList>
            <person name="Aksoy S."/>
            <person name="Warren W."/>
            <person name="Wilson R.K."/>
        </authorList>
    </citation>
    <scope>NUCLEOTIDE SEQUENCE [LARGE SCALE GENOMIC DNA]</scope>
    <source>
        <strain evidence="14">IAEA</strain>
    </source>
</reference>
<dbReference type="SMART" id="SM00320">
    <property type="entry name" value="WD40"/>
    <property type="match status" value="4"/>
</dbReference>
<dbReference type="GO" id="GO:0005789">
    <property type="term" value="C:endoplasmic reticulum membrane"/>
    <property type="evidence" value="ECO:0007669"/>
    <property type="project" value="UniProtKB-SubCell"/>
</dbReference>
<dbReference type="GO" id="GO:0015031">
    <property type="term" value="P:protein transport"/>
    <property type="evidence" value="ECO:0007669"/>
    <property type="project" value="UniProtKB-KW"/>
</dbReference>
<keyword evidence="14" id="KW-1185">Reference proteome</keyword>
<evidence type="ECO:0000256" key="4">
    <source>
        <dbReference type="ARBA" id="ARBA00022692"/>
    </source>
</evidence>
<dbReference type="GO" id="GO:0006888">
    <property type="term" value="P:endoplasmic reticulum to Golgi vesicle-mediated transport"/>
    <property type="evidence" value="ECO:0007669"/>
    <property type="project" value="TreeGrafter"/>
</dbReference>
<comment type="subcellular location">
    <subcellularLocation>
        <location evidence="1">Endoplasmic reticulum membrane</location>
        <topology evidence="1">Single-pass membrane protein</topology>
    </subcellularLocation>
</comment>
<evidence type="ECO:0000256" key="6">
    <source>
        <dbReference type="ARBA" id="ARBA00022824"/>
    </source>
</evidence>
<dbReference type="AlphaFoldDB" id="A0A1A9WX80"/>
<dbReference type="PANTHER" id="PTHR23284:SF0">
    <property type="entry name" value="PROLACTIN REGULATORY ELEMENT-BINDING PROTEIN"/>
    <property type="match status" value="1"/>
</dbReference>
<keyword evidence="4" id="KW-0812">Transmembrane</keyword>
<feature type="repeat" description="WD" evidence="11">
    <location>
        <begin position="235"/>
        <end position="276"/>
    </location>
</feature>
<name>A0A1A9WX80_9MUSC</name>
<evidence type="ECO:0000313" key="13">
    <source>
        <dbReference type="EnsemblMetazoa" id="GBRI035726-PA"/>
    </source>
</evidence>
<dbReference type="InterPro" id="IPR036322">
    <property type="entry name" value="WD40_repeat_dom_sf"/>
</dbReference>
<dbReference type="PANTHER" id="PTHR23284">
    <property type="entry name" value="PROLACTIN REGULATORY ELEMENT BINDING PROTEIN"/>
    <property type="match status" value="1"/>
</dbReference>
<keyword evidence="10" id="KW-0472">Membrane</keyword>
<evidence type="ECO:0000256" key="1">
    <source>
        <dbReference type="ARBA" id="ARBA00004389"/>
    </source>
</evidence>
<feature type="repeat" description="WD" evidence="11">
    <location>
        <begin position="203"/>
        <end position="225"/>
    </location>
</feature>
<dbReference type="SUPFAM" id="SSF50978">
    <property type="entry name" value="WD40 repeat-like"/>
    <property type="match status" value="1"/>
</dbReference>
<evidence type="ECO:0000256" key="8">
    <source>
        <dbReference type="ARBA" id="ARBA00022927"/>
    </source>
</evidence>
<keyword evidence="2" id="KW-0813">Transport</keyword>
<dbReference type="InterPro" id="IPR045260">
    <property type="entry name" value="Sec12-like"/>
</dbReference>
<keyword evidence="6" id="KW-0256">Endoplasmic reticulum</keyword>
<reference evidence="13" key="2">
    <citation type="submission" date="2020-05" db="UniProtKB">
        <authorList>
            <consortium name="EnsemblMetazoa"/>
        </authorList>
    </citation>
    <scope>IDENTIFICATION</scope>
    <source>
        <strain evidence="13">IAEA</strain>
    </source>
</reference>
<evidence type="ECO:0000256" key="12">
    <source>
        <dbReference type="SAM" id="MobiDB-lite"/>
    </source>
</evidence>
<sequence length="460" mass="51331">MSTTRRPRDGLLARVNFPLYAVDMLTSRHVLVAGGGGSSKSGVANGFEIYEIFHNGQHFCAQEMVRHETGANVVMNFAIRNEGRRALLCAGQESHCQMYIVNPRVLSDDGKEEISISGEDKANKGNHDFRAHENGLRNRRNFTSGVEDLPNGHNINATRDKQPLPTVPPDQNSNLKRHLKFDIKAGDSVQSDFLSTEPLQRVVRISPNGHIMVTGGTDGHLRVWSFPQMLLEADIEAHTKEVDDIDISPDSKYIITIAKDGLGLVWDIKSSKRHYELNWDMPEGTKYLYKRCRYGTVEAQRDHYRLFCIANPLGKVGKQRGYLQQWDCATGKLRIAVGIDESLSSLAVRDDGRFIATGTMCSGSVSIYIAFSLQRVLHVPNAHAMFVTGLQFLPVTNEEGPPISSDTEAAVLSISVDNKVCIHSLQQRRKHYSSLGGYYIDCNGVICSIYVMFLLRTLSY</sequence>
<proteinExistence type="predicted"/>
<evidence type="ECO:0000256" key="11">
    <source>
        <dbReference type="PROSITE-ProRule" id="PRU00221"/>
    </source>
</evidence>
<dbReference type="Gene3D" id="2.130.10.10">
    <property type="entry name" value="YVTN repeat-like/Quinoprotein amine dehydrogenase"/>
    <property type="match status" value="1"/>
</dbReference>
<dbReference type="InterPro" id="IPR001680">
    <property type="entry name" value="WD40_rpt"/>
</dbReference>
<protein>
    <submittedName>
        <fullName evidence="13">WD_REPEATS_REGION domain-containing protein</fullName>
    </submittedName>
</protein>
<evidence type="ECO:0000256" key="3">
    <source>
        <dbReference type="ARBA" id="ARBA00022574"/>
    </source>
</evidence>
<dbReference type="Proteomes" id="UP000091820">
    <property type="component" value="Unassembled WGS sequence"/>
</dbReference>
<dbReference type="InterPro" id="IPR015943">
    <property type="entry name" value="WD40/YVTN_repeat-like_dom_sf"/>
</dbReference>
<keyword evidence="8" id="KW-0653">Protein transport</keyword>
<dbReference type="Pfam" id="PF00400">
    <property type="entry name" value="WD40"/>
    <property type="match status" value="2"/>
</dbReference>
<organism evidence="13 14">
    <name type="scientific">Glossina brevipalpis</name>
    <dbReference type="NCBI Taxonomy" id="37001"/>
    <lineage>
        <taxon>Eukaryota</taxon>
        <taxon>Metazoa</taxon>
        <taxon>Ecdysozoa</taxon>
        <taxon>Arthropoda</taxon>
        <taxon>Hexapoda</taxon>
        <taxon>Insecta</taxon>
        <taxon>Pterygota</taxon>
        <taxon>Neoptera</taxon>
        <taxon>Endopterygota</taxon>
        <taxon>Diptera</taxon>
        <taxon>Brachycera</taxon>
        <taxon>Muscomorpha</taxon>
        <taxon>Hippoboscoidea</taxon>
        <taxon>Glossinidae</taxon>
        <taxon>Glossina</taxon>
    </lineage>
</organism>
<evidence type="ECO:0000256" key="9">
    <source>
        <dbReference type="ARBA" id="ARBA00022989"/>
    </source>
</evidence>
<evidence type="ECO:0000256" key="7">
    <source>
        <dbReference type="ARBA" id="ARBA00022892"/>
    </source>
</evidence>
<evidence type="ECO:0000256" key="2">
    <source>
        <dbReference type="ARBA" id="ARBA00022448"/>
    </source>
</evidence>
<feature type="region of interest" description="Disordered" evidence="12">
    <location>
        <begin position="144"/>
        <end position="172"/>
    </location>
</feature>
<dbReference type="VEuPathDB" id="VectorBase:GBRI035726"/>
<accession>A0A1A9WX80</accession>
<dbReference type="EnsemblMetazoa" id="GBRI035726-RA">
    <property type="protein sequence ID" value="GBRI035726-PA"/>
    <property type="gene ID" value="GBRI035726"/>
</dbReference>
<dbReference type="GO" id="GO:0005085">
    <property type="term" value="F:guanyl-nucleotide exchange factor activity"/>
    <property type="evidence" value="ECO:0007669"/>
    <property type="project" value="InterPro"/>
</dbReference>
<keyword evidence="9" id="KW-1133">Transmembrane helix</keyword>
<keyword evidence="7" id="KW-0931">ER-Golgi transport</keyword>
<keyword evidence="3 11" id="KW-0853">WD repeat</keyword>
<evidence type="ECO:0000256" key="10">
    <source>
        <dbReference type="ARBA" id="ARBA00023136"/>
    </source>
</evidence>
<dbReference type="GO" id="GO:0003400">
    <property type="term" value="P:regulation of COPII vesicle coating"/>
    <property type="evidence" value="ECO:0007669"/>
    <property type="project" value="TreeGrafter"/>
</dbReference>
<keyword evidence="5" id="KW-0677">Repeat</keyword>
<dbReference type="STRING" id="37001.A0A1A9WX80"/>